<protein>
    <recommendedName>
        <fullName evidence="6">DUF5641 domain-containing protein</fullName>
    </recommendedName>
</protein>
<evidence type="ECO:0008006" key="6">
    <source>
        <dbReference type="Google" id="ProtNLM"/>
    </source>
</evidence>
<reference evidence="4 5" key="1">
    <citation type="submission" date="2013-12" db="EMBL/GenBank/DDBJ databases">
        <title>Draft genome of the parsitic nematode Ancylostoma duodenale.</title>
        <authorList>
            <person name="Mitreva M."/>
        </authorList>
    </citation>
    <scope>NUCLEOTIDE SEQUENCE [LARGE SCALE GENOMIC DNA]</scope>
    <source>
        <strain evidence="4 5">Zhejiang</strain>
    </source>
</reference>
<proteinExistence type="predicted"/>
<accession>A0A0C2G0K7</accession>
<sequence>MFYHVPTDENAADCATRGVAKQEALLNPIGGQDRNVETLAVQSTEQEKADAIWPVERISNYSKLRRIVAYSLRFIRHSSKNTRLQLLDSGVQTMTPNALEIELAEKCIIKQEQDIHGTSAAIQNKHFNVGYDNEGILERFGRIQHADVLKDVANLMYIPRQSILGARIAENIHRSMAHCGSNQLVCELRQRFWIPKDKALCKKTVRNCVTCKKFNSAPFIYPDMGPLPKERVTQAPPFSHTGTIIGDQDSPCQFLRPVDFIYKDVRLGSTQLTPSDNDEDDPDYRTTPELSSQKEARIALTETEKITKKFWTIWKHDYLLELRDRHHLFERRKKSTKRDPQVGDIVLLDEESQLSRGQWPMAVILELITSRDGEIRSVILRTSTGREIQRPLNRIVPLEIRSSIDDDEETDATSTSKGGMLSKVKKILKRKP</sequence>
<gene>
    <name evidence="4" type="ORF">ANCDUO_17465</name>
</gene>
<dbReference type="Proteomes" id="UP000054047">
    <property type="component" value="Unassembled WGS sequence"/>
</dbReference>
<dbReference type="OrthoDB" id="8019190at2759"/>
<feature type="compositionally biased region" description="Basic residues" evidence="1">
    <location>
        <begin position="423"/>
        <end position="432"/>
    </location>
</feature>
<dbReference type="InterPro" id="IPR041588">
    <property type="entry name" value="Integrase_H2C2"/>
</dbReference>
<dbReference type="AlphaFoldDB" id="A0A0C2G0K7"/>
<feature type="region of interest" description="Disordered" evidence="1">
    <location>
        <begin position="406"/>
        <end position="432"/>
    </location>
</feature>
<dbReference type="InterPro" id="IPR040676">
    <property type="entry name" value="DUF5641"/>
</dbReference>
<name>A0A0C2G0K7_9BILA</name>
<dbReference type="Gene3D" id="1.10.340.70">
    <property type="match status" value="1"/>
</dbReference>
<evidence type="ECO:0000313" key="5">
    <source>
        <dbReference type="Proteomes" id="UP000054047"/>
    </source>
</evidence>
<evidence type="ECO:0000313" key="4">
    <source>
        <dbReference type="EMBL" id="KIH52434.1"/>
    </source>
</evidence>
<keyword evidence="5" id="KW-1185">Reference proteome</keyword>
<feature type="region of interest" description="Disordered" evidence="1">
    <location>
        <begin position="271"/>
        <end position="292"/>
    </location>
</feature>
<evidence type="ECO:0000256" key="1">
    <source>
        <dbReference type="SAM" id="MobiDB-lite"/>
    </source>
</evidence>
<dbReference type="Pfam" id="PF18701">
    <property type="entry name" value="DUF5641"/>
    <property type="match status" value="1"/>
</dbReference>
<dbReference type="EMBL" id="KN743658">
    <property type="protein sequence ID" value="KIH52434.1"/>
    <property type="molecule type" value="Genomic_DNA"/>
</dbReference>
<evidence type="ECO:0000259" key="2">
    <source>
        <dbReference type="Pfam" id="PF17921"/>
    </source>
</evidence>
<organism evidence="4 5">
    <name type="scientific">Ancylostoma duodenale</name>
    <dbReference type="NCBI Taxonomy" id="51022"/>
    <lineage>
        <taxon>Eukaryota</taxon>
        <taxon>Metazoa</taxon>
        <taxon>Ecdysozoa</taxon>
        <taxon>Nematoda</taxon>
        <taxon>Chromadorea</taxon>
        <taxon>Rhabditida</taxon>
        <taxon>Rhabditina</taxon>
        <taxon>Rhabditomorpha</taxon>
        <taxon>Strongyloidea</taxon>
        <taxon>Ancylostomatidae</taxon>
        <taxon>Ancylostomatinae</taxon>
        <taxon>Ancylostoma</taxon>
    </lineage>
</organism>
<dbReference type="PANTHER" id="PTHR47331">
    <property type="entry name" value="PHD-TYPE DOMAIN-CONTAINING PROTEIN"/>
    <property type="match status" value="1"/>
</dbReference>
<dbReference type="Pfam" id="PF17921">
    <property type="entry name" value="Integrase_H2C2"/>
    <property type="match status" value="1"/>
</dbReference>
<feature type="domain" description="DUF5641" evidence="3">
    <location>
        <begin position="303"/>
        <end position="398"/>
    </location>
</feature>
<evidence type="ECO:0000259" key="3">
    <source>
        <dbReference type="Pfam" id="PF18701"/>
    </source>
</evidence>
<feature type="domain" description="Integrase zinc-binding" evidence="2">
    <location>
        <begin position="167"/>
        <end position="216"/>
    </location>
</feature>